<dbReference type="EMBL" id="CAQL01000238">
    <property type="protein sequence ID" value="CCQ54845.1"/>
    <property type="molecule type" value="Genomic_DNA"/>
</dbReference>
<reference evidence="1 2" key="2">
    <citation type="submission" date="2013-09" db="EMBL/GenBank/DDBJ databases">
        <title>Whole genome comparison of six Crocosphaera watsonii strains with differing phenotypes.</title>
        <authorList>
            <person name="Bench S.R."/>
            <person name="Heller P."/>
            <person name="Frank I."/>
            <person name="Arciniega M."/>
            <person name="Shilova I.N."/>
            <person name="Zehr J.P."/>
        </authorList>
    </citation>
    <scope>NUCLEOTIDE SEQUENCE [LARGE SCALE GENOMIC DNA]</scope>
    <source>
        <strain evidence="1 2">WH 0005</strain>
    </source>
</reference>
<organism evidence="1 2">
    <name type="scientific">Crocosphaera watsonii WH 0005</name>
    <dbReference type="NCBI Taxonomy" id="423472"/>
    <lineage>
        <taxon>Bacteria</taxon>
        <taxon>Bacillati</taxon>
        <taxon>Cyanobacteriota</taxon>
        <taxon>Cyanophyceae</taxon>
        <taxon>Oscillatoriophycideae</taxon>
        <taxon>Chroococcales</taxon>
        <taxon>Aphanothecaceae</taxon>
        <taxon>Crocosphaera</taxon>
    </lineage>
</organism>
<sequence length="43" mass="4736">MSDVGIPIRHIQSISGQKSLSALKNYLGVREDDKIKAIKAILK</sequence>
<gene>
    <name evidence="1" type="ORF">CWATWH0005_5687</name>
</gene>
<evidence type="ECO:0000313" key="1">
    <source>
        <dbReference type="EMBL" id="CCQ54845.1"/>
    </source>
</evidence>
<comment type="caution">
    <text evidence="1">The sequence shown here is derived from an EMBL/GenBank/DDBJ whole genome shotgun (WGS) entry which is preliminary data.</text>
</comment>
<reference evidence="1 2" key="1">
    <citation type="submission" date="2013-01" db="EMBL/GenBank/DDBJ databases">
        <authorList>
            <person name="Bench S."/>
        </authorList>
    </citation>
    <scope>NUCLEOTIDE SEQUENCE [LARGE SCALE GENOMIC DNA]</scope>
    <source>
        <strain evidence="1 2">WH 0005</strain>
    </source>
</reference>
<dbReference type="AlphaFoldDB" id="T2IRS6"/>
<proteinExistence type="predicted"/>
<protein>
    <submittedName>
        <fullName evidence="1">Uncharacterized protein</fullName>
    </submittedName>
</protein>
<accession>T2IRS6</accession>
<name>T2IRS6_CROWT</name>
<evidence type="ECO:0000313" key="2">
    <source>
        <dbReference type="Proteomes" id="UP000017981"/>
    </source>
</evidence>
<dbReference type="Proteomes" id="UP000017981">
    <property type="component" value="Unassembled WGS sequence"/>
</dbReference>